<protein>
    <submittedName>
        <fullName evidence="2">Uncharacterized protein</fullName>
    </submittedName>
</protein>
<organism evidence="2">
    <name type="scientific">Myoviridae sp. ctshb19</name>
    <dbReference type="NCBI Taxonomy" id="2825194"/>
    <lineage>
        <taxon>Viruses</taxon>
        <taxon>Duplodnaviria</taxon>
        <taxon>Heunggongvirae</taxon>
        <taxon>Uroviricota</taxon>
        <taxon>Caudoviricetes</taxon>
    </lineage>
</organism>
<name>A0A8S5UGP9_9CAUD</name>
<evidence type="ECO:0000313" key="2">
    <source>
        <dbReference type="EMBL" id="DAF93612.1"/>
    </source>
</evidence>
<keyword evidence="1" id="KW-0472">Membrane</keyword>
<sequence length="128" mass="15253">MNGNWPLILVLLMLGVMMWSSFVWRRKFLEAEKESQRHSVRVSQLEVANYKQQEILREMKQDAHSRKAENRRLKDYVRVLERSRVKTDDRQVWYGKIYGVPNQPAKSPRLGVVEFDSKAGRWTITYPD</sequence>
<accession>A0A8S5UGP9</accession>
<evidence type="ECO:0000256" key="1">
    <source>
        <dbReference type="SAM" id="Phobius"/>
    </source>
</evidence>
<keyword evidence="1" id="KW-0812">Transmembrane</keyword>
<keyword evidence="1" id="KW-1133">Transmembrane helix</keyword>
<reference evidence="2" key="1">
    <citation type="journal article" date="2021" name="Proc. Natl. Acad. Sci. U.S.A.">
        <title>A Catalog of Tens of Thousands of Viruses from Human Metagenomes Reveals Hidden Associations with Chronic Diseases.</title>
        <authorList>
            <person name="Tisza M.J."/>
            <person name="Buck C.B."/>
        </authorList>
    </citation>
    <scope>NUCLEOTIDE SEQUENCE</scope>
    <source>
        <strain evidence="2">Ctshb19</strain>
    </source>
</reference>
<dbReference type="EMBL" id="BK016086">
    <property type="protein sequence ID" value="DAF93612.1"/>
    <property type="molecule type" value="Genomic_DNA"/>
</dbReference>
<proteinExistence type="predicted"/>
<feature type="transmembrane region" description="Helical" evidence="1">
    <location>
        <begin position="6"/>
        <end position="24"/>
    </location>
</feature>